<evidence type="ECO:0000259" key="3">
    <source>
        <dbReference type="PROSITE" id="PS51782"/>
    </source>
</evidence>
<keyword evidence="5" id="KW-1185">Reference proteome</keyword>
<dbReference type="SMART" id="SM00257">
    <property type="entry name" value="LysM"/>
    <property type="match status" value="2"/>
</dbReference>
<keyword evidence="2" id="KW-0812">Transmembrane</keyword>
<keyword evidence="2" id="KW-0472">Membrane</keyword>
<dbReference type="CDD" id="cd00118">
    <property type="entry name" value="LysM"/>
    <property type="match status" value="1"/>
</dbReference>
<dbReference type="PANTHER" id="PTHR33734">
    <property type="entry name" value="LYSM DOMAIN-CONTAINING GPI-ANCHORED PROTEIN 2"/>
    <property type="match status" value="1"/>
</dbReference>
<organism evidence="4 5">
    <name type="scientific">Pseudonocardia hierapolitana</name>
    <dbReference type="NCBI Taxonomy" id="1128676"/>
    <lineage>
        <taxon>Bacteria</taxon>
        <taxon>Bacillati</taxon>
        <taxon>Actinomycetota</taxon>
        <taxon>Actinomycetes</taxon>
        <taxon>Pseudonocardiales</taxon>
        <taxon>Pseudonocardiaceae</taxon>
        <taxon>Pseudonocardia</taxon>
    </lineage>
</organism>
<feature type="domain" description="LysM" evidence="3">
    <location>
        <begin position="179"/>
        <end position="224"/>
    </location>
</feature>
<feature type="compositionally biased region" description="Pro residues" evidence="1">
    <location>
        <begin position="101"/>
        <end position="125"/>
    </location>
</feature>
<evidence type="ECO:0000313" key="5">
    <source>
        <dbReference type="Proteomes" id="UP000321261"/>
    </source>
</evidence>
<dbReference type="GO" id="GO:0008932">
    <property type="term" value="F:lytic endotransglycosylase activity"/>
    <property type="evidence" value="ECO:0007669"/>
    <property type="project" value="TreeGrafter"/>
</dbReference>
<reference evidence="4 5" key="1">
    <citation type="submission" date="2019-06" db="EMBL/GenBank/DDBJ databases">
        <title>Sequencing the genomes of 1000 actinobacteria strains.</title>
        <authorList>
            <person name="Klenk H.-P."/>
        </authorList>
    </citation>
    <scope>NUCLEOTIDE SEQUENCE [LARGE SCALE GENOMIC DNA]</scope>
    <source>
        <strain evidence="4 5">DSM 45671</strain>
    </source>
</reference>
<evidence type="ECO:0000313" key="4">
    <source>
        <dbReference type="EMBL" id="TWF81260.1"/>
    </source>
</evidence>
<feature type="transmembrane region" description="Helical" evidence="2">
    <location>
        <begin position="35"/>
        <end position="55"/>
    </location>
</feature>
<gene>
    <name evidence="4" type="ORF">FHX44_117203</name>
</gene>
<dbReference type="Proteomes" id="UP000321261">
    <property type="component" value="Unassembled WGS sequence"/>
</dbReference>
<dbReference type="AlphaFoldDB" id="A0A561T2C4"/>
<comment type="caution">
    <text evidence="4">The sequence shown here is derived from an EMBL/GenBank/DDBJ whole genome shotgun (WGS) entry which is preliminary data.</text>
</comment>
<keyword evidence="2" id="KW-1133">Transmembrane helix</keyword>
<dbReference type="Gene3D" id="3.10.350.10">
    <property type="entry name" value="LysM domain"/>
    <property type="match status" value="2"/>
</dbReference>
<feature type="region of interest" description="Disordered" evidence="1">
    <location>
        <begin position="1"/>
        <end position="31"/>
    </location>
</feature>
<feature type="compositionally biased region" description="Pro residues" evidence="1">
    <location>
        <begin position="62"/>
        <end position="89"/>
    </location>
</feature>
<evidence type="ECO:0000256" key="2">
    <source>
        <dbReference type="SAM" id="Phobius"/>
    </source>
</evidence>
<accession>A0A561T2C4</accession>
<dbReference type="Pfam" id="PF01476">
    <property type="entry name" value="LysM"/>
    <property type="match status" value="2"/>
</dbReference>
<dbReference type="PANTHER" id="PTHR33734:SF22">
    <property type="entry name" value="MEMBRANE-BOUND LYTIC MUREIN TRANSGLYCOSYLASE D"/>
    <property type="match status" value="1"/>
</dbReference>
<sequence length="225" mass="23488">MNEPDHERLRRELESAATEARADPGGRRPVTGKQAMIGLLAAVPIAAAVIAAITASQSGPEPATPATPVGEPPSEPAAPPPPSPRPTTPRAPATSTGPDVLPRPEPPRTPPPRTQPPQPGPPPDANRPTTHTVQPGETLARIALRYQVPIEQIAEQNAIADPDLIRAGDNLEIRPAPPNEVVIPAGATLTGLASRHGVTVSHLLRLNPHIIDADRIVAGGRLRIS</sequence>
<dbReference type="InterPro" id="IPR036779">
    <property type="entry name" value="LysM_dom_sf"/>
</dbReference>
<feature type="compositionally biased region" description="Basic and acidic residues" evidence="1">
    <location>
        <begin position="1"/>
        <end position="26"/>
    </location>
</feature>
<proteinExistence type="predicted"/>
<dbReference type="SUPFAM" id="SSF54106">
    <property type="entry name" value="LysM domain"/>
    <property type="match status" value="2"/>
</dbReference>
<feature type="region of interest" description="Disordered" evidence="1">
    <location>
        <begin position="56"/>
        <end position="132"/>
    </location>
</feature>
<evidence type="ECO:0000256" key="1">
    <source>
        <dbReference type="SAM" id="MobiDB-lite"/>
    </source>
</evidence>
<feature type="domain" description="LysM" evidence="3">
    <location>
        <begin position="129"/>
        <end position="173"/>
    </location>
</feature>
<dbReference type="OrthoDB" id="9815939at2"/>
<dbReference type="PROSITE" id="PS51782">
    <property type="entry name" value="LYSM"/>
    <property type="match status" value="2"/>
</dbReference>
<name>A0A561T2C4_9PSEU</name>
<protein>
    <submittedName>
        <fullName evidence="4">LysM domain-containing protein</fullName>
    </submittedName>
</protein>
<dbReference type="InterPro" id="IPR018392">
    <property type="entry name" value="LysM"/>
</dbReference>
<dbReference type="EMBL" id="VIWU01000001">
    <property type="protein sequence ID" value="TWF81260.1"/>
    <property type="molecule type" value="Genomic_DNA"/>
</dbReference>
<dbReference type="RefSeq" id="WP_147259795.1">
    <property type="nucleotide sequence ID" value="NZ_VIWU01000001.1"/>
</dbReference>